<protein>
    <submittedName>
        <fullName evidence="2">Ricin-type beta-trefoil lectin protein</fullName>
    </submittedName>
</protein>
<dbReference type="Proteomes" id="UP000282084">
    <property type="component" value="Unassembled WGS sequence"/>
</dbReference>
<dbReference type="CDD" id="cd00161">
    <property type="entry name" value="beta-trefoil_Ricin-like"/>
    <property type="match status" value="1"/>
</dbReference>
<evidence type="ECO:0000256" key="1">
    <source>
        <dbReference type="SAM" id="MobiDB-lite"/>
    </source>
</evidence>
<feature type="region of interest" description="Disordered" evidence="1">
    <location>
        <begin position="1"/>
        <end position="26"/>
    </location>
</feature>
<keyword evidence="2" id="KW-0430">Lectin</keyword>
<keyword evidence="3" id="KW-1185">Reference proteome</keyword>
<name>A0A495W3E1_9PSEU</name>
<dbReference type="EMBL" id="RBXO01000001">
    <property type="protein sequence ID" value="RKT56182.1"/>
    <property type="molecule type" value="Genomic_DNA"/>
</dbReference>
<gene>
    <name evidence="2" type="ORF">C8E97_4871</name>
</gene>
<evidence type="ECO:0000313" key="3">
    <source>
        <dbReference type="Proteomes" id="UP000282084"/>
    </source>
</evidence>
<dbReference type="Pfam" id="PF13560">
    <property type="entry name" value="HTH_31"/>
    <property type="match status" value="1"/>
</dbReference>
<accession>A0A495W3E1</accession>
<dbReference type="Gene3D" id="2.80.10.50">
    <property type="match status" value="1"/>
</dbReference>
<dbReference type="AlphaFoldDB" id="A0A495W3E1"/>
<dbReference type="SUPFAM" id="SSF50370">
    <property type="entry name" value="Ricin B-like lectins"/>
    <property type="match status" value="1"/>
</dbReference>
<dbReference type="InterPro" id="IPR035992">
    <property type="entry name" value="Ricin_B-like_lectins"/>
</dbReference>
<evidence type="ECO:0000313" key="2">
    <source>
        <dbReference type="EMBL" id="RKT56182.1"/>
    </source>
</evidence>
<reference evidence="2 3" key="1">
    <citation type="submission" date="2018-10" db="EMBL/GenBank/DDBJ databases">
        <title>Sequencing the genomes of 1000 actinobacteria strains.</title>
        <authorList>
            <person name="Klenk H.-P."/>
        </authorList>
    </citation>
    <scope>NUCLEOTIDE SEQUENCE [LARGE SCALE GENOMIC DNA]</scope>
    <source>
        <strain evidence="2 3">DSM 43800</strain>
    </source>
</reference>
<sequence>MEGGDRLAQAGSVEDHRAGPPQPEDATTAAEFVTALRRLRLWSGLTYRQLEGKAHAAGHVLPPSTTATMLGRSTLPREELVTAYARACGLDEEDAGRWVAARRRLAMDPAAPVEPGEEPPAGRRRARWPLVAAAVLLALAATATAFVVRPGAPDRPEQPPADGRYLLRPAHVADRDLCVGEGRERNRRTDRPLAVQRPCAGVVPDTYLEAVGGGVHLIKWRHPEQGWGCLSVDGASLDDEVLVAPGECTGAAHQRFLLEPVTTPVPRGFALRPVHSGKCLGVLGGPAEVEPGAELMQTACSGKADQEFLLEAVRD</sequence>
<comment type="caution">
    <text evidence="2">The sequence shown here is derived from an EMBL/GenBank/DDBJ whole genome shotgun (WGS) entry which is preliminary data.</text>
</comment>
<dbReference type="GO" id="GO:0030246">
    <property type="term" value="F:carbohydrate binding"/>
    <property type="evidence" value="ECO:0007669"/>
    <property type="project" value="UniProtKB-KW"/>
</dbReference>
<proteinExistence type="predicted"/>
<organism evidence="2 3">
    <name type="scientific">Saccharothrix australiensis</name>
    <dbReference type="NCBI Taxonomy" id="2072"/>
    <lineage>
        <taxon>Bacteria</taxon>
        <taxon>Bacillati</taxon>
        <taxon>Actinomycetota</taxon>
        <taxon>Actinomycetes</taxon>
        <taxon>Pseudonocardiales</taxon>
        <taxon>Pseudonocardiaceae</taxon>
        <taxon>Saccharothrix</taxon>
    </lineage>
</organism>